<evidence type="ECO:0000259" key="2">
    <source>
        <dbReference type="SMART" id="SM00387"/>
    </source>
</evidence>
<feature type="transmembrane region" description="Helical" evidence="1">
    <location>
        <begin position="50"/>
        <end position="69"/>
    </location>
</feature>
<dbReference type="AlphaFoldDB" id="A0A3S2VY81"/>
<dbReference type="SUPFAM" id="SSF55874">
    <property type="entry name" value="ATPase domain of HSP90 chaperone/DNA topoisomerase II/histidine kinase"/>
    <property type="match status" value="1"/>
</dbReference>
<keyword evidence="1" id="KW-0472">Membrane</keyword>
<keyword evidence="4" id="KW-1185">Reference proteome</keyword>
<dbReference type="InterPro" id="IPR050640">
    <property type="entry name" value="Bact_2-comp_sensor_kinase"/>
</dbReference>
<organism evidence="3 4">
    <name type="scientific">Rubrivivax albus</name>
    <dbReference type="NCBI Taxonomy" id="2499835"/>
    <lineage>
        <taxon>Bacteria</taxon>
        <taxon>Pseudomonadati</taxon>
        <taxon>Pseudomonadota</taxon>
        <taxon>Betaproteobacteria</taxon>
        <taxon>Burkholderiales</taxon>
        <taxon>Sphaerotilaceae</taxon>
        <taxon>Rubrivivax</taxon>
    </lineage>
</organism>
<name>A0A3S2VY81_9BURK</name>
<dbReference type="GO" id="GO:0016020">
    <property type="term" value="C:membrane"/>
    <property type="evidence" value="ECO:0007669"/>
    <property type="project" value="InterPro"/>
</dbReference>
<dbReference type="Pfam" id="PF02518">
    <property type="entry name" value="HATPase_c"/>
    <property type="match status" value="1"/>
</dbReference>
<dbReference type="PANTHER" id="PTHR34220">
    <property type="entry name" value="SENSOR HISTIDINE KINASE YPDA"/>
    <property type="match status" value="1"/>
</dbReference>
<dbReference type="SMART" id="SM00387">
    <property type="entry name" value="HATPase_c"/>
    <property type="match status" value="1"/>
</dbReference>
<keyword evidence="1" id="KW-0812">Transmembrane</keyword>
<protein>
    <recommendedName>
        <fullName evidence="2">Histidine kinase/HSP90-like ATPase domain-containing protein</fullName>
    </recommendedName>
</protein>
<accession>A0A3S2VY81</accession>
<feature type="domain" description="Histidine kinase/HSP90-like ATPase" evidence="2">
    <location>
        <begin position="274"/>
        <end position="369"/>
    </location>
</feature>
<dbReference type="Proteomes" id="UP000288178">
    <property type="component" value="Unassembled WGS sequence"/>
</dbReference>
<sequence length="373" mass="40288">MKKLPCTAPPPAGTREDRVDWSQVWYPGPTRVFTAEELALAGHERPGRTLVMAAMVNYALLGFMLMQFAPPAATAALTLVLALCGLIGWQGALRLWRRPTRRGLGLWTFFGVLASMLVSVLAVELKGLAEGSMPRAWALGAGAVMALLLSVVWWFVAIYRAHRIEGRLRELAEQQRALDMARQLAAAQIQPHFLYNALAALQHWVQAKDDRAAPMLSALTGFLRATLPLFNRERLALGDEADAVRQYLAVMALRLGDRLRWSVDVPTEVARAAVPPGLLLTLVENAVEHGVQPSLSGAEVSVQAVAADGRVQLTVRDTGPGLDPAATDGVGLANSRARLAQAFGDRATLRLDNAPDGGCLATLDMPLEESSIR</sequence>
<dbReference type="InterPro" id="IPR010559">
    <property type="entry name" value="Sig_transdc_His_kin_internal"/>
</dbReference>
<keyword evidence="1" id="KW-1133">Transmembrane helix</keyword>
<evidence type="ECO:0000313" key="4">
    <source>
        <dbReference type="Proteomes" id="UP000288178"/>
    </source>
</evidence>
<dbReference type="InterPro" id="IPR036890">
    <property type="entry name" value="HATPase_C_sf"/>
</dbReference>
<dbReference type="InterPro" id="IPR003594">
    <property type="entry name" value="HATPase_dom"/>
</dbReference>
<feature type="transmembrane region" description="Helical" evidence="1">
    <location>
        <begin position="104"/>
        <end position="125"/>
    </location>
</feature>
<dbReference type="OrthoDB" id="9148785at2"/>
<dbReference type="PANTHER" id="PTHR34220:SF9">
    <property type="entry name" value="SIGNAL TRANSDUCTION HISTIDINE KINASE INTERNAL REGION DOMAIN-CONTAINING PROTEIN"/>
    <property type="match status" value="1"/>
</dbReference>
<gene>
    <name evidence="3" type="ORF">ENE75_09035</name>
</gene>
<feature type="transmembrane region" description="Helical" evidence="1">
    <location>
        <begin position="137"/>
        <end position="159"/>
    </location>
</feature>
<evidence type="ECO:0000256" key="1">
    <source>
        <dbReference type="SAM" id="Phobius"/>
    </source>
</evidence>
<dbReference type="Gene3D" id="3.30.565.10">
    <property type="entry name" value="Histidine kinase-like ATPase, C-terminal domain"/>
    <property type="match status" value="1"/>
</dbReference>
<reference evidence="3 4" key="1">
    <citation type="submission" date="2019-01" db="EMBL/GenBank/DDBJ databases">
        <authorList>
            <person name="Chen W.-M."/>
        </authorList>
    </citation>
    <scope>NUCLEOTIDE SEQUENCE [LARGE SCALE GENOMIC DNA]</scope>
    <source>
        <strain evidence="3 4">ICH-3</strain>
    </source>
</reference>
<feature type="transmembrane region" description="Helical" evidence="1">
    <location>
        <begin position="75"/>
        <end position="92"/>
    </location>
</feature>
<dbReference type="EMBL" id="SACT01000002">
    <property type="protein sequence ID" value="RVT52564.1"/>
    <property type="molecule type" value="Genomic_DNA"/>
</dbReference>
<comment type="caution">
    <text evidence="3">The sequence shown here is derived from an EMBL/GenBank/DDBJ whole genome shotgun (WGS) entry which is preliminary data.</text>
</comment>
<dbReference type="Pfam" id="PF06580">
    <property type="entry name" value="His_kinase"/>
    <property type="match status" value="1"/>
</dbReference>
<dbReference type="RefSeq" id="WP_128197937.1">
    <property type="nucleotide sequence ID" value="NZ_SACT01000002.1"/>
</dbReference>
<proteinExistence type="predicted"/>
<dbReference type="GO" id="GO:0000155">
    <property type="term" value="F:phosphorelay sensor kinase activity"/>
    <property type="evidence" value="ECO:0007669"/>
    <property type="project" value="InterPro"/>
</dbReference>
<evidence type="ECO:0000313" key="3">
    <source>
        <dbReference type="EMBL" id="RVT52564.1"/>
    </source>
</evidence>